<feature type="transmembrane region" description="Helical" evidence="1">
    <location>
        <begin position="105"/>
        <end position="124"/>
    </location>
</feature>
<dbReference type="InterPro" id="IPR012373">
    <property type="entry name" value="Ferrdict_sens_TM"/>
</dbReference>
<dbReference type="EMBL" id="FQWC01000009">
    <property type="protein sequence ID" value="SHH62026.1"/>
    <property type="molecule type" value="Genomic_DNA"/>
</dbReference>
<dbReference type="PANTHER" id="PTHR30273">
    <property type="entry name" value="PERIPLASMIC SIGNAL SENSOR AND SIGMA FACTOR ACTIVATOR FECR-RELATED"/>
    <property type="match status" value="1"/>
</dbReference>
<gene>
    <name evidence="4" type="ORF">SAMN05443663_10931</name>
</gene>
<dbReference type="Gene3D" id="3.55.50.30">
    <property type="match status" value="1"/>
</dbReference>
<protein>
    <submittedName>
        <fullName evidence="4">FecR family protein</fullName>
    </submittedName>
</protein>
<name>A0A1M5UGR9_9FLAO</name>
<dbReference type="Pfam" id="PF16344">
    <property type="entry name" value="FecR_C"/>
    <property type="match status" value="1"/>
</dbReference>
<keyword evidence="1" id="KW-0472">Membrane</keyword>
<dbReference type="AlphaFoldDB" id="A0A1M5UGR9"/>
<dbReference type="InterPro" id="IPR032508">
    <property type="entry name" value="FecR_C"/>
</dbReference>
<keyword evidence="5" id="KW-1185">Reference proteome</keyword>
<dbReference type="Gene3D" id="2.60.120.1440">
    <property type="match status" value="1"/>
</dbReference>
<accession>A0A1M5UGR9</accession>
<feature type="domain" description="FecR protein" evidence="2">
    <location>
        <begin position="144"/>
        <end position="228"/>
    </location>
</feature>
<evidence type="ECO:0000259" key="2">
    <source>
        <dbReference type="Pfam" id="PF04773"/>
    </source>
</evidence>
<evidence type="ECO:0000259" key="3">
    <source>
        <dbReference type="Pfam" id="PF16344"/>
    </source>
</evidence>
<feature type="domain" description="Protein FecR C-terminal" evidence="3">
    <location>
        <begin position="270"/>
        <end position="335"/>
    </location>
</feature>
<reference evidence="5" key="1">
    <citation type="submission" date="2016-11" db="EMBL/GenBank/DDBJ databases">
        <authorList>
            <person name="Varghese N."/>
            <person name="Submissions S."/>
        </authorList>
    </citation>
    <scope>NUCLEOTIDE SEQUENCE [LARGE SCALE GENOMIC DNA]</scope>
    <source>
        <strain evidence="5">DSM 17963</strain>
    </source>
</reference>
<proteinExistence type="predicted"/>
<organism evidence="4 5">
    <name type="scientific">Flavobacterium defluvii</name>
    <dbReference type="NCBI Taxonomy" id="370979"/>
    <lineage>
        <taxon>Bacteria</taxon>
        <taxon>Pseudomonadati</taxon>
        <taxon>Bacteroidota</taxon>
        <taxon>Flavobacteriia</taxon>
        <taxon>Flavobacteriales</taxon>
        <taxon>Flavobacteriaceae</taxon>
        <taxon>Flavobacterium</taxon>
    </lineage>
</organism>
<evidence type="ECO:0000313" key="5">
    <source>
        <dbReference type="Proteomes" id="UP000184071"/>
    </source>
</evidence>
<evidence type="ECO:0000256" key="1">
    <source>
        <dbReference type="SAM" id="Phobius"/>
    </source>
</evidence>
<dbReference type="InterPro" id="IPR006860">
    <property type="entry name" value="FecR"/>
</dbReference>
<keyword evidence="1" id="KW-1133">Transmembrane helix</keyword>
<dbReference type="Proteomes" id="UP000184071">
    <property type="component" value="Unassembled WGS sequence"/>
</dbReference>
<dbReference type="Pfam" id="PF04773">
    <property type="entry name" value="FecR"/>
    <property type="match status" value="1"/>
</dbReference>
<sequence length="338" mass="38325">MIVIDSETPFNVSKTMFLCVEKLHKQGAISIMKKRIKHSLEYLIDKSSRNKTSEAEENLLTNFALSEYQKSNWDETSMGNSDEVSKNIYDGIQLRMVKKKTINPYIKYMAAASILFLAGLGFFFKTEITAEKQLAFKTSSIPKSIQLSDGSKIYLAANSSFQYPEKFEGGERKVTLLKGNAFFEIAKDKKHPFIITSGELKTRVVGTSFHIQMSKSKCEVIVVTGKVNVTSKGQSIDLVPNEEAVFESEKLIRQIADKSFLVNWYNTDVTLDQTTLKQVITILQYKYGVSFQYNNEQVLATPLTVFIKKDAALENVLEQINYITNLKFKVYGEIVKVD</sequence>
<dbReference type="PANTHER" id="PTHR30273:SF2">
    <property type="entry name" value="PROTEIN FECR"/>
    <property type="match status" value="1"/>
</dbReference>
<evidence type="ECO:0000313" key="4">
    <source>
        <dbReference type="EMBL" id="SHH62026.1"/>
    </source>
</evidence>
<keyword evidence="1" id="KW-0812">Transmembrane</keyword>
<dbReference type="GO" id="GO:0016989">
    <property type="term" value="F:sigma factor antagonist activity"/>
    <property type="evidence" value="ECO:0007669"/>
    <property type="project" value="TreeGrafter"/>
</dbReference>
<dbReference type="STRING" id="370979.SAMN05443663_10931"/>